<evidence type="ECO:0000256" key="4">
    <source>
        <dbReference type="ARBA" id="ARBA00022490"/>
    </source>
</evidence>
<evidence type="ECO:0000256" key="7">
    <source>
        <dbReference type="ARBA" id="ARBA00022705"/>
    </source>
</evidence>
<evidence type="ECO:0000256" key="8">
    <source>
        <dbReference type="ARBA" id="ARBA00022932"/>
    </source>
</evidence>
<dbReference type="Proteomes" id="UP000315648">
    <property type="component" value="Unassembled WGS sequence"/>
</dbReference>
<keyword evidence="5" id="KW-0808">Transferase</keyword>
<feature type="compositionally biased region" description="Polar residues" evidence="13">
    <location>
        <begin position="401"/>
        <end position="425"/>
    </location>
</feature>
<comment type="similarity">
    <text evidence="2">Belongs to the beta sliding clamp family.</text>
</comment>
<proteinExistence type="inferred from homology"/>
<dbReference type="InterPro" id="IPR046938">
    <property type="entry name" value="DNA_clamp_sf"/>
</dbReference>
<evidence type="ECO:0000256" key="12">
    <source>
        <dbReference type="SAM" id="Coils"/>
    </source>
</evidence>
<dbReference type="GO" id="GO:0009360">
    <property type="term" value="C:DNA polymerase III complex"/>
    <property type="evidence" value="ECO:0007669"/>
    <property type="project" value="InterPro"/>
</dbReference>
<evidence type="ECO:0000256" key="1">
    <source>
        <dbReference type="ARBA" id="ARBA00004496"/>
    </source>
</evidence>
<comment type="subcellular location">
    <subcellularLocation>
        <location evidence="1">Cytoplasm</location>
    </subcellularLocation>
</comment>
<gene>
    <name evidence="14" type="ORF">FPL22_11525</name>
</gene>
<dbReference type="PANTHER" id="PTHR30478">
    <property type="entry name" value="DNA POLYMERASE III SUBUNIT BETA"/>
    <property type="match status" value="1"/>
</dbReference>
<keyword evidence="7" id="KW-0235">DNA replication</keyword>
<dbReference type="OrthoDB" id="177287at2"/>
<dbReference type="GO" id="GO:0003887">
    <property type="term" value="F:DNA-directed DNA polymerase activity"/>
    <property type="evidence" value="ECO:0007669"/>
    <property type="project" value="UniProtKB-KW"/>
</dbReference>
<keyword evidence="8" id="KW-0239">DNA-directed DNA polymerase</keyword>
<dbReference type="CDD" id="cd00140">
    <property type="entry name" value="beta_clamp"/>
    <property type="match status" value="1"/>
</dbReference>
<keyword evidence="12" id="KW-0175">Coiled coil</keyword>
<keyword evidence="15" id="KW-1185">Reference proteome</keyword>
<dbReference type="PANTHER" id="PTHR30478:SF0">
    <property type="entry name" value="BETA SLIDING CLAMP"/>
    <property type="match status" value="1"/>
</dbReference>
<dbReference type="GO" id="GO:0003677">
    <property type="term" value="F:DNA binding"/>
    <property type="evidence" value="ECO:0007669"/>
    <property type="project" value="UniProtKB-KW"/>
</dbReference>
<dbReference type="RefSeq" id="WP_144230505.1">
    <property type="nucleotide sequence ID" value="NZ_CBCRVV010000009.1"/>
</dbReference>
<feature type="compositionally biased region" description="Low complexity" evidence="13">
    <location>
        <begin position="362"/>
        <end position="400"/>
    </location>
</feature>
<dbReference type="SMART" id="SM00480">
    <property type="entry name" value="POL3Bc"/>
    <property type="match status" value="1"/>
</dbReference>
<reference evidence="14 15" key="1">
    <citation type="submission" date="2019-07" db="EMBL/GenBank/DDBJ databases">
        <title>Description of 53C-WASEF.</title>
        <authorList>
            <person name="Pitt A."/>
            <person name="Hahn M.W."/>
        </authorList>
    </citation>
    <scope>NUCLEOTIDE SEQUENCE [LARGE SCALE GENOMIC DNA]</scope>
    <source>
        <strain evidence="14 15">53C-WASEF</strain>
    </source>
</reference>
<keyword evidence="4" id="KW-0963">Cytoplasm</keyword>
<dbReference type="InterPro" id="IPR001001">
    <property type="entry name" value="DNA_polIII_beta"/>
</dbReference>
<name>A0A556QJD6_9BACT</name>
<sequence length="508" mass="55400">MIIFSKETLREALNGLRVLKLSKQHIPFLRQVLVFGYEELIEFAGTDLDQYLRYEGVGTSTAALRILVPYDLLHDVAKKADADTDIQIQGGDAPLIRYHASGVALDESFNPVALAEFPAVPISDGDPIALPVGVLAAMNEALGSASTDPTRHILNSVYLDAHAVVATDGRQLYRRNSLELAVPKGAVFPASPVPGILPHDEVAHLWLWHRDERPFAQITVGRWRWITKLVDGNFPNYQHVIPKLENYGGLVRISEPDAMRLQSVLPKLPGYKDKDSKVVLSVTDKGAVIRTAANLPKVHVALDRSEVVSTPFGEVAFNSRYLLSALQRGMRELRTRDHVSPLMMTDANRIHLWMPLRDAVTAPEPAASPEAAPSPSDSSGESPVPVVPSEPAAQVSAVSETNVSENQPINTTTIMVAPSTTQPVSETREGGSKPVVSAPRVALPETPVSAVDAVQAKLGKVRDLLRDLGNEIGGLQGLLRESTRQYKALERDHESLKKNIRALREVPV</sequence>
<evidence type="ECO:0000313" key="15">
    <source>
        <dbReference type="Proteomes" id="UP000315648"/>
    </source>
</evidence>
<evidence type="ECO:0000256" key="6">
    <source>
        <dbReference type="ARBA" id="ARBA00022695"/>
    </source>
</evidence>
<comment type="caution">
    <text evidence="14">The sequence shown here is derived from an EMBL/GenBank/DDBJ whole genome shotgun (WGS) entry which is preliminary data.</text>
</comment>
<keyword evidence="6" id="KW-0548">Nucleotidyltransferase</keyword>
<dbReference type="GO" id="GO:0006271">
    <property type="term" value="P:DNA strand elongation involved in DNA replication"/>
    <property type="evidence" value="ECO:0007669"/>
    <property type="project" value="TreeGrafter"/>
</dbReference>
<evidence type="ECO:0000256" key="10">
    <source>
        <dbReference type="ARBA" id="ARBA00030988"/>
    </source>
</evidence>
<evidence type="ECO:0000256" key="3">
    <source>
        <dbReference type="ARBA" id="ARBA00021035"/>
    </source>
</evidence>
<evidence type="ECO:0000256" key="2">
    <source>
        <dbReference type="ARBA" id="ARBA00010752"/>
    </source>
</evidence>
<dbReference type="Gene3D" id="3.10.150.10">
    <property type="entry name" value="DNA Polymerase III, subunit A, domain 2"/>
    <property type="match status" value="1"/>
</dbReference>
<dbReference type="EMBL" id="VMBG01000002">
    <property type="protein sequence ID" value="TSJ76748.1"/>
    <property type="molecule type" value="Genomic_DNA"/>
</dbReference>
<organism evidence="14 15">
    <name type="scientific">Rariglobus hedericola</name>
    <dbReference type="NCBI Taxonomy" id="2597822"/>
    <lineage>
        <taxon>Bacteria</taxon>
        <taxon>Pseudomonadati</taxon>
        <taxon>Verrucomicrobiota</taxon>
        <taxon>Opitutia</taxon>
        <taxon>Opitutales</taxon>
        <taxon>Opitutaceae</taxon>
        <taxon>Rariglobus</taxon>
    </lineage>
</organism>
<protein>
    <recommendedName>
        <fullName evidence="3">Beta sliding clamp</fullName>
    </recommendedName>
    <alternativeName>
        <fullName evidence="11">Beta-clamp processivity factor</fullName>
    </alternativeName>
    <alternativeName>
        <fullName evidence="10">DNA polymerase III beta sliding clamp subunit</fullName>
    </alternativeName>
</protein>
<evidence type="ECO:0000256" key="13">
    <source>
        <dbReference type="SAM" id="MobiDB-lite"/>
    </source>
</evidence>
<keyword evidence="9" id="KW-0238">DNA-binding</keyword>
<accession>A0A556QJD6</accession>
<evidence type="ECO:0000313" key="14">
    <source>
        <dbReference type="EMBL" id="TSJ76748.1"/>
    </source>
</evidence>
<feature type="coiled-coil region" evidence="12">
    <location>
        <begin position="479"/>
        <end position="506"/>
    </location>
</feature>
<evidence type="ECO:0000256" key="11">
    <source>
        <dbReference type="ARBA" id="ARBA00033276"/>
    </source>
</evidence>
<dbReference type="SUPFAM" id="SSF55979">
    <property type="entry name" value="DNA clamp"/>
    <property type="match status" value="2"/>
</dbReference>
<dbReference type="GO" id="GO:0005737">
    <property type="term" value="C:cytoplasm"/>
    <property type="evidence" value="ECO:0007669"/>
    <property type="project" value="UniProtKB-SubCell"/>
</dbReference>
<evidence type="ECO:0000256" key="5">
    <source>
        <dbReference type="ARBA" id="ARBA00022679"/>
    </source>
</evidence>
<evidence type="ECO:0000256" key="9">
    <source>
        <dbReference type="ARBA" id="ARBA00023125"/>
    </source>
</evidence>
<feature type="region of interest" description="Disordered" evidence="13">
    <location>
        <begin position="362"/>
        <end position="437"/>
    </location>
</feature>
<dbReference type="Gene3D" id="3.70.10.10">
    <property type="match status" value="1"/>
</dbReference>
<dbReference type="AlphaFoldDB" id="A0A556QJD6"/>